<name>A0A6S7LRF8_PARCT</name>
<evidence type="ECO:0000313" key="1">
    <source>
        <dbReference type="EMBL" id="CAB4041613.1"/>
    </source>
</evidence>
<dbReference type="Pfam" id="PF00754">
    <property type="entry name" value="F5_F8_type_C"/>
    <property type="match status" value="1"/>
</dbReference>
<protein>
    <submittedName>
        <fullName evidence="1">Uncharacterized protein</fullName>
    </submittedName>
</protein>
<dbReference type="Gene3D" id="2.60.120.260">
    <property type="entry name" value="Galactose-binding domain-like"/>
    <property type="match status" value="1"/>
</dbReference>
<proteinExistence type="predicted"/>
<keyword evidence="2" id="KW-1185">Reference proteome</keyword>
<dbReference type="PROSITE" id="PS01285">
    <property type="entry name" value="FA58C_1"/>
    <property type="match status" value="1"/>
</dbReference>
<dbReference type="CDD" id="cd00057">
    <property type="entry name" value="FA58C"/>
    <property type="match status" value="1"/>
</dbReference>
<dbReference type="EMBL" id="CACRXK020028599">
    <property type="protein sequence ID" value="CAB4041613.1"/>
    <property type="molecule type" value="Genomic_DNA"/>
</dbReference>
<dbReference type="SMART" id="SM00231">
    <property type="entry name" value="FA58C"/>
    <property type="match status" value="1"/>
</dbReference>
<dbReference type="PROSITE" id="PS50022">
    <property type="entry name" value="FA58C_3"/>
    <property type="match status" value="1"/>
</dbReference>
<comment type="caution">
    <text evidence="1">The sequence shown here is derived from an EMBL/GenBank/DDBJ whole genome shotgun (WGS) entry which is preliminary data.</text>
</comment>
<evidence type="ECO:0000313" key="2">
    <source>
        <dbReference type="Proteomes" id="UP001152795"/>
    </source>
</evidence>
<dbReference type="AlphaFoldDB" id="A0A6S7LRF8"/>
<accession>A0A6S7LRF8</accession>
<dbReference type="Proteomes" id="UP001152795">
    <property type="component" value="Unassembled WGS sequence"/>
</dbReference>
<organism evidence="1 2">
    <name type="scientific">Paramuricea clavata</name>
    <name type="common">Red gorgonian</name>
    <name type="synonym">Violescent sea-whip</name>
    <dbReference type="NCBI Taxonomy" id="317549"/>
    <lineage>
        <taxon>Eukaryota</taxon>
        <taxon>Metazoa</taxon>
        <taxon>Cnidaria</taxon>
        <taxon>Anthozoa</taxon>
        <taxon>Octocorallia</taxon>
        <taxon>Malacalcyonacea</taxon>
        <taxon>Plexauridae</taxon>
        <taxon>Paramuricea</taxon>
    </lineage>
</organism>
<dbReference type="InterPro" id="IPR008979">
    <property type="entry name" value="Galactose-bd-like_sf"/>
</dbReference>
<dbReference type="PANTHER" id="PTHR24543">
    <property type="entry name" value="MULTICOPPER OXIDASE-RELATED"/>
    <property type="match status" value="1"/>
</dbReference>
<dbReference type="InterPro" id="IPR000421">
    <property type="entry name" value="FA58C"/>
</dbReference>
<dbReference type="SUPFAM" id="SSF49785">
    <property type="entry name" value="Galactose-binding domain-like"/>
    <property type="match status" value="1"/>
</dbReference>
<feature type="non-terminal residue" evidence="1">
    <location>
        <position position="1"/>
    </location>
</feature>
<reference evidence="1" key="1">
    <citation type="submission" date="2020-04" db="EMBL/GenBank/DDBJ databases">
        <authorList>
            <person name="Alioto T."/>
            <person name="Alioto T."/>
            <person name="Gomez Garrido J."/>
        </authorList>
    </citation>
    <scope>NUCLEOTIDE SEQUENCE</scope>
    <source>
        <strain evidence="1">A484AB</strain>
    </source>
</reference>
<dbReference type="OrthoDB" id="5985199at2759"/>
<sequence>MSCANYPLFCIVEEDMVSLGIQSGSYSLSGSSTKRIKISWNNYYSYYAGNARLHGSSAWMPGYTRPGQYLEINFGSSKYITGIATQGTGRWNENNFVRSYSLQYYDGKNWIGYKEFGEKKIFPGNTDVSSVVKNFLSVPTAMQKLRIYPESWNNEIALRIELYSNPSISTQNCIQYTPTTS</sequence>
<gene>
    <name evidence="1" type="ORF">PACLA_8A079630</name>
</gene>